<proteinExistence type="predicted"/>
<reference evidence="2 3" key="1">
    <citation type="submission" date="2016-11" db="EMBL/GenBank/DDBJ databases">
        <authorList>
            <person name="Jaros S."/>
            <person name="Januszkiewicz K."/>
            <person name="Wedrychowicz H."/>
        </authorList>
    </citation>
    <scope>NUCLEOTIDE SEQUENCE [LARGE SCALE GENOMIC DNA]</scope>
    <source>
        <strain evidence="2 3">DSM 3089</strain>
    </source>
</reference>
<keyword evidence="3" id="KW-1185">Reference proteome</keyword>
<dbReference type="PANTHER" id="PTHR36984:SF1">
    <property type="entry name" value="CRISPR-ASSOCIATED ENDORIBONUCLEASE CAS6 1"/>
    <property type="match status" value="1"/>
</dbReference>
<dbReference type="Proteomes" id="UP000184526">
    <property type="component" value="Unassembled WGS sequence"/>
</dbReference>
<dbReference type="GO" id="GO:0051607">
    <property type="term" value="P:defense response to virus"/>
    <property type="evidence" value="ECO:0007669"/>
    <property type="project" value="UniProtKB-KW"/>
</dbReference>
<dbReference type="RefSeq" id="WP_072830916.1">
    <property type="nucleotide sequence ID" value="NZ_FQXP01000004.1"/>
</dbReference>
<dbReference type="EMBL" id="FQXP01000004">
    <property type="protein sequence ID" value="SHH70737.1"/>
    <property type="molecule type" value="Genomic_DNA"/>
</dbReference>
<evidence type="ECO:0000313" key="3">
    <source>
        <dbReference type="Proteomes" id="UP000184526"/>
    </source>
</evidence>
<organism evidence="2 3">
    <name type="scientific">Clostridium collagenovorans DSM 3089</name>
    <dbReference type="NCBI Taxonomy" id="1121306"/>
    <lineage>
        <taxon>Bacteria</taxon>
        <taxon>Bacillati</taxon>
        <taxon>Bacillota</taxon>
        <taxon>Clostridia</taxon>
        <taxon>Eubacteriales</taxon>
        <taxon>Clostridiaceae</taxon>
        <taxon>Clostridium</taxon>
    </lineage>
</organism>
<dbReference type="GO" id="GO:0016788">
    <property type="term" value="F:hydrolase activity, acting on ester bonds"/>
    <property type="evidence" value="ECO:0007669"/>
    <property type="project" value="InterPro"/>
</dbReference>
<dbReference type="NCBIfam" id="TIGR01877">
    <property type="entry name" value="cas_cas6"/>
    <property type="match status" value="1"/>
</dbReference>
<accession>A0A1M5V638</accession>
<dbReference type="PANTHER" id="PTHR36984">
    <property type="entry name" value="CRISPR-ASSOCIATED ENDORIBONUCLEASE CAS6 1"/>
    <property type="match status" value="1"/>
</dbReference>
<evidence type="ECO:0000256" key="1">
    <source>
        <dbReference type="ARBA" id="ARBA00023118"/>
    </source>
</evidence>
<dbReference type="AlphaFoldDB" id="A0A1M5V638"/>
<name>A0A1M5V638_9CLOT</name>
<dbReference type="OrthoDB" id="86642at2"/>
<dbReference type="STRING" id="1121306.SAMN02745196_01130"/>
<evidence type="ECO:0000313" key="2">
    <source>
        <dbReference type="EMBL" id="SHH70737.1"/>
    </source>
</evidence>
<sequence length="230" mass="27086">MKVYEMKLKVFMLQSIELNNLRECVCNLIDKSLFKDEFTAELHNENKFKFYTFNNLYPIENDKLYKAGNIYTLIIRTIDETLVKHFQKHLANEYNEQLKALLIETRVIPKRHIERIYNITPAVAKFENGYWKNGEGIEALEKRIKENLIKKYNTLMNDKIDEDFELFSFFKLENANPIPCKYKNIKLLGDKMTLNIAENEKAQDLAYLALGTGLLEMGTRGLGFVNYKFL</sequence>
<dbReference type="Gene3D" id="3.30.70.1890">
    <property type="match status" value="1"/>
</dbReference>
<dbReference type="InterPro" id="IPR010156">
    <property type="entry name" value="CRISPR-assoc_prot_Cas6"/>
</dbReference>
<dbReference type="Gene3D" id="3.30.70.1900">
    <property type="match status" value="1"/>
</dbReference>
<keyword evidence="1" id="KW-0051">Antiviral defense</keyword>
<dbReference type="InterPro" id="IPR045747">
    <property type="entry name" value="CRISPR-assoc_prot_Cas6_N_sf"/>
</dbReference>
<protein>
    <submittedName>
        <fullName evidence="2">CRISPR-associated endoribonuclease Cas6</fullName>
    </submittedName>
</protein>
<gene>
    <name evidence="2" type="ORF">SAMN02745196_01130</name>
</gene>